<reference evidence="8" key="1">
    <citation type="journal article" date="2023" name="Science">
        <title>Genome structures resolve the early diversification of teleost fishes.</title>
        <authorList>
            <person name="Parey E."/>
            <person name="Louis A."/>
            <person name="Montfort J."/>
            <person name="Bouchez O."/>
            <person name="Roques C."/>
            <person name="Iampietro C."/>
            <person name="Lluch J."/>
            <person name="Castinel A."/>
            <person name="Donnadieu C."/>
            <person name="Desvignes T."/>
            <person name="Floi Bucao C."/>
            <person name="Jouanno E."/>
            <person name="Wen M."/>
            <person name="Mejri S."/>
            <person name="Dirks R."/>
            <person name="Jansen H."/>
            <person name="Henkel C."/>
            <person name="Chen W.J."/>
            <person name="Zahm M."/>
            <person name="Cabau C."/>
            <person name="Klopp C."/>
            <person name="Thompson A.W."/>
            <person name="Robinson-Rechavi M."/>
            <person name="Braasch I."/>
            <person name="Lecointre G."/>
            <person name="Bobe J."/>
            <person name="Postlethwait J.H."/>
            <person name="Berthelot C."/>
            <person name="Roest Crollius H."/>
            <person name="Guiguen Y."/>
        </authorList>
    </citation>
    <scope>NUCLEOTIDE SEQUENCE</scope>
    <source>
        <strain evidence="8">NC1722</strain>
    </source>
</reference>
<evidence type="ECO:0000256" key="7">
    <source>
        <dbReference type="SAM" id="Phobius"/>
    </source>
</evidence>
<comment type="similarity">
    <text evidence="1">Belongs to the cytochrome P450 family.</text>
</comment>
<dbReference type="GO" id="GO:0005506">
    <property type="term" value="F:iron ion binding"/>
    <property type="evidence" value="ECO:0007669"/>
    <property type="project" value="InterPro"/>
</dbReference>
<dbReference type="InterPro" id="IPR050705">
    <property type="entry name" value="Cytochrome_P450_3A"/>
</dbReference>
<dbReference type="InterPro" id="IPR001128">
    <property type="entry name" value="Cyt_P450"/>
</dbReference>
<evidence type="ECO:0000313" key="8">
    <source>
        <dbReference type="EMBL" id="KAJ8353038.1"/>
    </source>
</evidence>
<feature type="transmembrane region" description="Helical" evidence="7">
    <location>
        <begin position="12"/>
        <end position="28"/>
    </location>
</feature>
<evidence type="ECO:0000256" key="4">
    <source>
        <dbReference type="ARBA" id="ARBA00023002"/>
    </source>
</evidence>
<organism evidence="8 9">
    <name type="scientific">Aldrovandia affinis</name>
    <dbReference type="NCBI Taxonomy" id="143900"/>
    <lineage>
        <taxon>Eukaryota</taxon>
        <taxon>Metazoa</taxon>
        <taxon>Chordata</taxon>
        <taxon>Craniata</taxon>
        <taxon>Vertebrata</taxon>
        <taxon>Euteleostomi</taxon>
        <taxon>Actinopterygii</taxon>
        <taxon>Neopterygii</taxon>
        <taxon>Teleostei</taxon>
        <taxon>Notacanthiformes</taxon>
        <taxon>Halosauridae</taxon>
        <taxon>Aldrovandia</taxon>
    </lineage>
</organism>
<evidence type="ECO:0000256" key="5">
    <source>
        <dbReference type="ARBA" id="ARBA00023004"/>
    </source>
</evidence>
<dbReference type="AlphaFoldDB" id="A0AAD7VWL3"/>
<dbReference type="InterPro" id="IPR036396">
    <property type="entry name" value="Cyt_P450_sf"/>
</dbReference>
<protein>
    <submittedName>
        <fullName evidence="8">Uncharacterized protein</fullName>
    </submittedName>
</protein>
<evidence type="ECO:0000256" key="6">
    <source>
        <dbReference type="ARBA" id="ARBA00023033"/>
    </source>
</evidence>
<dbReference type="PANTHER" id="PTHR24302">
    <property type="entry name" value="CYTOCHROME P450 FAMILY 3"/>
    <property type="match status" value="1"/>
</dbReference>
<evidence type="ECO:0000256" key="3">
    <source>
        <dbReference type="ARBA" id="ARBA00022723"/>
    </source>
</evidence>
<dbReference type="Proteomes" id="UP001221898">
    <property type="component" value="Unassembled WGS sequence"/>
</dbReference>
<keyword evidence="9" id="KW-1185">Reference proteome</keyword>
<keyword evidence="6" id="KW-0503">Monooxygenase</keyword>
<accession>A0AAD7VWL3</accession>
<dbReference type="SUPFAM" id="SSF48264">
    <property type="entry name" value="Cytochrome P450"/>
    <property type="match status" value="1"/>
</dbReference>
<keyword evidence="4" id="KW-0560">Oxidoreductase</keyword>
<keyword evidence="7" id="KW-1133">Transmembrane helix</keyword>
<dbReference type="EMBL" id="JAINUG010001797">
    <property type="protein sequence ID" value="KAJ8353038.1"/>
    <property type="molecule type" value="Genomic_DNA"/>
</dbReference>
<gene>
    <name evidence="8" type="ORF">AAFF_G00115750</name>
</gene>
<proteinExistence type="inferred from homology"/>
<evidence type="ECO:0000313" key="9">
    <source>
        <dbReference type="Proteomes" id="UP001221898"/>
    </source>
</evidence>
<comment type="caution">
    <text evidence="8">The sequence shown here is derived from an EMBL/GenBank/DDBJ whole genome shotgun (WGS) entry which is preliminary data.</text>
</comment>
<evidence type="ECO:0000256" key="2">
    <source>
        <dbReference type="ARBA" id="ARBA00022617"/>
    </source>
</evidence>
<dbReference type="GO" id="GO:0008395">
    <property type="term" value="F:steroid hydroxylase activity"/>
    <property type="evidence" value="ECO:0007669"/>
    <property type="project" value="TreeGrafter"/>
</dbReference>
<dbReference type="GO" id="GO:0016705">
    <property type="term" value="F:oxidoreductase activity, acting on paired donors, with incorporation or reduction of molecular oxygen"/>
    <property type="evidence" value="ECO:0007669"/>
    <property type="project" value="InterPro"/>
</dbReference>
<keyword evidence="7" id="KW-0812">Transmembrane</keyword>
<dbReference type="PANTHER" id="PTHR24302:SF32">
    <property type="entry name" value="CYTOCHROME P450, FAMILY 3, SUBFAMILY A, POLYPEPTIDE 65"/>
    <property type="match status" value="1"/>
</dbReference>
<dbReference type="Gene3D" id="1.10.630.10">
    <property type="entry name" value="Cytochrome P450"/>
    <property type="match status" value="1"/>
</dbReference>
<keyword evidence="2" id="KW-0349">Heme</keyword>
<evidence type="ECO:0000256" key="1">
    <source>
        <dbReference type="ARBA" id="ARBA00010617"/>
    </source>
</evidence>
<dbReference type="GO" id="GO:0020037">
    <property type="term" value="F:heme binding"/>
    <property type="evidence" value="ECO:0007669"/>
    <property type="project" value="InterPro"/>
</dbReference>
<keyword evidence="3" id="KW-0479">Metal-binding</keyword>
<dbReference type="Pfam" id="PF00067">
    <property type="entry name" value="p450"/>
    <property type="match status" value="1"/>
</dbReference>
<name>A0AAD7VWL3_9TELE</name>
<keyword evidence="5" id="KW-0408">Iron</keyword>
<keyword evidence="7" id="KW-0472">Membrane</keyword>
<sequence>MTYLPFLSLETWTLLITFICLFIAYGYWPHMGSLRNSEFQGQSLYHFWITFEYGRLGFFQMDMHYYRTYGRLWGIFEGRQPLLFTMDTRMIKTVLVKECFSYFINRRNFRFNGPFSDAVSNARDEDWRRVRGILSPLFASGHLKET</sequence>